<evidence type="ECO:0000313" key="1">
    <source>
        <dbReference type="EMBL" id="OZI79909.1"/>
    </source>
</evidence>
<reference evidence="2" key="1">
    <citation type="submission" date="2017-05" db="EMBL/GenBank/DDBJ databases">
        <title>Complete and WGS of Bordetella genogroups.</title>
        <authorList>
            <person name="Spilker T."/>
            <person name="Lipuma J."/>
        </authorList>
    </citation>
    <scope>NUCLEOTIDE SEQUENCE [LARGE SCALE GENOMIC DNA]</scope>
    <source>
        <strain evidence="2">AU8256</strain>
    </source>
</reference>
<protein>
    <submittedName>
        <fullName evidence="1">DUF4054 domain-containing protein</fullName>
    </submittedName>
</protein>
<dbReference type="EMBL" id="NEVT01000003">
    <property type="protein sequence ID" value="OZI79909.1"/>
    <property type="molecule type" value="Genomic_DNA"/>
</dbReference>
<dbReference type="RefSeq" id="WP_028353442.1">
    <property type="nucleotide sequence ID" value="NZ_NEVT01000003.1"/>
</dbReference>
<accession>A0A261W0X9</accession>
<comment type="caution">
    <text evidence="1">The sequence shown here is derived from an EMBL/GenBank/DDBJ whole genome shotgun (WGS) entry which is preliminary data.</text>
</comment>
<evidence type="ECO:0000313" key="2">
    <source>
        <dbReference type="Proteomes" id="UP000215633"/>
    </source>
</evidence>
<dbReference type="Proteomes" id="UP000215633">
    <property type="component" value="Unassembled WGS sequence"/>
</dbReference>
<name>A0A261W0X9_9BORD</name>
<proteinExistence type="predicted"/>
<gene>
    <name evidence="1" type="ORF">CAL24_08340</name>
</gene>
<keyword evidence="2" id="KW-1185">Reference proteome</keyword>
<organism evidence="1 2">
    <name type="scientific">Bordetella genomosp. 2</name>
    <dbReference type="NCBI Taxonomy" id="1983456"/>
    <lineage>
        <taxon>Bacteria</taxon>
        <taxon>Pseudomonadati</taxon>
        <taxon>Pseudomonadota</taxon>
        <taxon>Betaproteobacteria</taxon>
        <taxon>Burkholderiales</taxon>
        <taxon>Alcaligenaceae</taxon>
        <taxon>Bordetella</taxon>
    </lineage>
</organism>
<sequence>MAATVELLDFLAPAVAGMSAEDKQKALDIAAGYRPACLPEAKQDEAQAWYAAWLLYGRLQQLAGQEQGATPLPGVISEKEGDLSRTYGRADGAEDPAGFFGHYDRLAKLCRAGAITVGTRRRYGCC</sequence>
<dbReference type="AlphaFoldDB" id="A0A261W0X9"/>